<organism evidence="8 11">
    <name type="scientific">Acinetobacter baumannii</name>
    <dbReference type="NCBI Taxonomy" id="470"/>
    <lineage>
        <taxon>Bacteria</taxon>
        <taxon>Pseudomonadati</taxon>
        <taxon>Pseudomonadota</taxon>
        <taxon>Gammaproteobacteria</taxon>
        <taxon>Moraxellales</taxon>
        <taxon>Moraxellaceae</taxon>
        <taxon>Acinetobacter</taxon>
        <taxon>Acinetobacter calcoaceticus/baumannii complex</taxon>
    </lineage>
</organism>
<evidence type="ECO:0000313" key="9">
    <source>
        <dbReference type="Proteomes" id="UP000066661"/>
    </source>
</evidence>
<feature type="chain" id="PRO_5015039389" evidence="4">
    <location>
        <begin position="24"/>
        <end position="402"/>
    </location>
</feature>
<dbReference type="EMBL" id="VHGY01000006">
    <property type="protein sequence ID" value="TPU68920.1"/>
    <property type="molecule type" value="Genomic_DNA"/>
</dbReference>
<dbReference type="Proteomes" id="UP000076296">
    <property type="component" value="Unassembled WGS sequence"/>
</dbReference>
<name>A0A0G4QMZ7_ACIBA</name>
<dbReference type="Proteomes" id="UP000066661">
    <property type="component" value="Chromosome I"/>
</dbReference>
<dbReference type="InterPro" id="IPR023614">
    <property type="entry name" value="Porin_dom_sf"/>
</dbReference>
<reference evidence="8 11" key="4">
    <citation type="submission" date="2019-06" db="EMBL/GenBank/DDBJ databases">
        <title>A Diverse Panel of Clinical Acinetobacter baumannii for Research Use.</title>
        <authorList>
            <person name="Mcgann P."/>
            <person name="Snesrud E."/>
            <person name="Galac M.R."/>
        </authorList>
    </citation>
    <scope>NUCLEOTIDE SEQUENCE [LARGE SCALE GENOMIC DNA]</scope>
    <source>
        <strain evidence="8 11">MRSN14237</strain>
    </source>
</reference>
<reference evidence="7 12" key="3">
    <citation type="journal article" date="2017" name="Ann. Clin. Microbiol. Antimicrob.">
        <title>New eight genes identified at the clinical multidrug-resistant Acinetobacter baumannii DMS06669 strain in a Vietnam hospital.</title>
        <authorList>
            <person name="Si-Tuan N."/>
            <person name="Ngoc H.M."/>
            <person name="Hang P.T.T."/>
            <person name="Nguyen C."/>
            <person name="Van P.H."/>
            <person name="Huong N.T."/>
        </authorList>
    </citation>
    <scope>NUCLEOTIDE SEQUENCE [LARGE SCALE GENOMIC DNA]</scope>
    <source>
        <strain evidence="7 12">DMS06669</strain>
    </source>
</reference>
<dbReference type="Gene3D" id="2.40.160.10">
    <property type="entry name" value="Porin"/>
    <property type="match status" value="1"/>
</dbReference>
<evidence type="ECO:0000256" key="4">
    <source>
        <dbReference type="SAM" id="SignalP"/>
    </source>
</evidence>
<proteinExistence type="inferred from homology"/>
<dbReference type="EMBL" id="LN997846">
    <property type="protein sequence ID" value="CUW34465.1"/>
    <property type="molecule type" value="Genomic_DNA"/>
</dbReference>
<comment type="similarity">
    <text evidence="1">Belongs to the outer membrane porin (Opr) (TC 1.B.25) family.</text>
</comment>
<dbReference type="Proteomes" id="UP000315888">
    <property type="component" value="Unassembled WGS sequence"/>
</dbReference>
<evidence type="ECO:0000313" key="8">
    <source>
        <dbReference type="EMBL" id="TPU68920.1"/>
    </source>
</evidence>
<keyword evidence="3 4" id="KW-0732">Signal</keyword>
<dbReference type="PANTHER" id="PTHR34596:SF2">
    <property type="entry name" value="CHITOPORIN"/>
    <property type="match status" value="1"/>
</dbReference>
<protein>
    <submittedName>
        <fullName evidence="8">OprD family porin</fullName>
    </submittedName>
    <submittedName>
        <fullName evidence="5">Outer membrane porin, OprD family</fullName>
    </submittedName>
    <submittedName>
        <fullName evidence="6">Porin-like protein NicP</fullName>
    </submittedName>
</protein>
<dbReference type="InterPro" id="IPR005318">
    <property type="entry name" value="OM_porin_bac"/>
</dbReference>
<evidence type="ECO:0000313" key="7">
    <source>
        <dbReference type="EMBL" id="MYM77497.1"/>
    </source>
</evidence>
<evidence type="ECO:0000313" key="11">
    <source>
        <dbReference type="Proteomes" id="UP000315888"/>
    </source>
</evidence>
<sequence>MNKLIYIVPCLLVMAAKVNVVFAKDINVDLTFKNLYADRDYNDDSKPSIGSWSQGVIARASTKQNLTQDTNLLITGSLQYAQRLSSDNHLNDLILPFDKDSQKQASSYNKIAGSIGFQHKQHKLSWGEQWVDTPLATTDYSRQLITIYQGVLYSGQINKDLSIDIGHLNRYSVRNEEKFKKLSVKNHASDGLTYIDLKHKSFQGKLDTQLFVSELEDLYDQYSLGLNLKEDFDQFRLKTKFRYYYTEETGRQLLGKIDNQYFGLMQEIGYGPNTFGIGVQKIGGNTDFPMLDGAVPVLSYINWTQGTFNKANELSYHFTFNHDAGWLMPGLSFLLRYVDGKNYLINNEKGFDESEFDFIMNYKIKEGKFKGLGLQWLNLNYKNDIGGDYMENRIITSYTLNF</sequence>
<dbReference type="GO" id="GO:0015288">
    <property type="term" value="F:porin activity"/>
    <property type="evidence" value="ECO:0007669"/>
    <property type="project" value="TreeGrafter"/>
</dbReference>
<reference evidence="5 9" key="1">
    <citation type="submission" date="2015-12" db="EMBL/GenBank/DDBJ databases">
        <authorList>
            <person name="Wibberg D."/>
        </authorList>
    </citation>
    <scope>NUCLEOTIDE SEQUENCE [LARGE SCALE GENOMIC DNA]</scope>
    <source>
        <strain evidence="5">R2091</strain>
    </source>
</reference>
<evidence type="ECO:0000256" key="2">
    <source>
        <dbReference type="ARBA" id="ARBA00022448"/>
    </source>
</evidence>
<reference evidence="7" key="5">
    <citation type="submission" date="2019-12" db="EMBL/GenBank/DDBJ databases">
        <authorList>
            <person name="Nguyen S.-T."/>
        </authorList>
    </citation>
    <scope>NUCLEOTIDE SEQUENCE</scope>
    <source>
        <strain evidence="7">DMS06669</strain>
    </source>
</reference>
<dbReference type="RefSeq" id="WP_001037499.1">
    <property type="nucleotide sequence ID" value="NZ_BHFY01000049.1"/>
</dbReference>
<evidence type="ECO:0000313" key="5">
    <source>
        <dbReference type="EMBL" id="CUW34465.1"/>
    </source>
</evidence>
<evidence type="ECO:0000313" key="12">
    <source>
        <dbReference type="Proteomes" id="UP000480763"/>
    </source>
</evidence>
<evidence type="ECO:0000256" key="1">
    <source>
        <dbReference type="ARBA" id="ARBA00009075"/>
    </source>
</evidence>
<accession>A0A0G4QMZ7</accession>
<dbReference type="AlphaFoldDB" id="A0A0G4QMZ7"/>
<dbReference type="EMBL" id="LRDT01000017">
    <property type="protein sequence ID" value="KZA18951.1"/>
    <property type="molecule type" value="Genomic_DNA"/>
</dbReference>
<dbReference type="Proteomes" id="UP000480763">
    <property type="component" value="Unassembled WGS sequence"/>
</dbReference>
<evidence type="ECO:0000313" key="6">
    <source>
        <dbReference type="EMBL" id="KZA18951.1"/>
    </source>
</evidence>
<keyword evidence="2" id="KW-0813">Transport</keyword>
<feature type="signal peptide" evidence="4">
    <location>
        <begin position="1"/>
        <end position="23"/>
    </location>
</feature>
<dbReference type="GO" id="GO:0016020">
    <property type="term" value="C:membrane"/>
    <property type="evidence" value="ECO:0007669"/>
    <property type="project" value="InterPro"/>
</dbReference>
<dbReference type="EMBL" id="WWCH01000001">
    <property type="protein sequence ID" value="MYM77497.1"/>
    <property type="molecule type" value="Genomic_DNA"/>
</dbReference>
<evidence type="ECO:0000256" key="3">
    <source>
        <dbReference type="ARBA" id="ARBA00022729"/>
    </source>
</evidence>
<dbReference type="Pfam" id="PF03573">
    <property type="entry name" value="OprD"/>
    <property type="match status" value="1"/>
</dbReference>
<gene>
    <name evidence="6" type="primary">nicP_7</name>
    <name evidence="5" type="ORF">ABR2091_1060</name>
    <name evidence="8" type="ORF">FJU42_01585</name>
    <name evidence="7" type="ORF">GSE42_06100</name>
    <name evidence="6" type="ORF">LV35_01587</name>
</gene>
<reference evidence="6 10" key="2">
    <citation type="submission" date="2016-01" db="EMBL/GenBank/DDBJ databases">
        <title>Draft sequences of Acinetobacter baumannii isolates from wounded military personnel.</title>
        <authorList>
            <person name="Arivett B.A."/>
            <person name="Fiester S.E."/>
            <person name="Ream D.C."/>
            <person name="Actis L.A."/>
        </authorList>
    </citation>
    <scope>NUCLEOTIDE SEQUENCE [LARGE SCALE GENOMIC DNA]</scope>
    <source>
        <strain evidence="6 10">AB2828</strain>
    </source>
</reference>
<evidence type="ECO:0000313" key="10">
    <source>
        <dbReference type="Proteomes" id="UP000076296"/>
    </source>
</evidence>
<dbReference type="PANTHER" id="PTHR34596">
    <property type="entry name" value="CHITOPORIN"/>
    <property type="match status" value="1"/>
</dbReference>